<name>K1QGU9_MAGGI</name>
<feature type="domain" description="eRF1/Pelota-like N-terminal" evidence="6">
    <location>
        <begin position="16"/>
        <end position="153"/>
    </location>
</feature>
<dbReference type="Pfam" id="PF03464">
    <property type="entry name" value="eRF1_2"/>
    <property type="match status" value="1"/>
</dbReference>
<evidence type="ECO:0000256" key="3">
    <source>
        <dbReference type="ARBA" id="ARBA00013382"/>
    </source>
</evidence>
<dbReference type="HOGENOM" id="CLU_035759_2_1_1"/>
<dbReference type="Gene3D" id="3.30.420.60">
    <property type="entry name" value="eRF1 domain 2"/>
    <property type="match status" value="1"/>
</dbReference>
<evidence type="ECO:0000256" key="2">
    <source>
        <dbReference type="ARBA" id="ARBA00005326"/>
    </source>
</evidence>
<dbReference type="SUPFAM" id="SSF55315">
    <property type="entry name" value="L30e-like"/>
    <property type="match status" value="1"/>
</dbReference>
<keyword evidence="4" id="KW-0963">Cytoplasm</keyword>
<dbReference type="SUPFAM" id="SSF55481">
    <property type="entry name" value="N-terminal domain of eukaryotic peptide chain release factor subunit 1, ERF1"/>
    <property type="match status" value="1"/>
</dbReference>
<evidence type="ECO:0000313" key="7">
    <source>
        <dbReference type="EMBL" id="EKC33093.1"/>
    </source>
</evidence>
<gene>
    <name evidence="7" type="ORF">CGI_10023993</name>
</gene>
<accession>K1QGU9</accession>
<dbReference type="InterPro" id="IPR029064">
    <property type="entry name" value="Ribosomal_eL30-like_sf"/>
</dbReference>
<keyword evidence="5" id="KW-0648">Protein biosynthesis</keyword>
<dbReference type="GO" id="GO:0003747">
    <property type="term" value="F:translation release factor activity"/>
    <property type="evidence" value="ECO:0007669"/>
    <property type="project" value="InterPro"/>
</dbReference>
<dbReference type="InterPro" id="IPR042226">
    <property type="entry name" value="eFR1_2_sf"/>
</dbReference>
<dbReference type="EMBL" id="JH815886">
    <property type="protein sequence ID" value="EKC33093.1"/>
    <property type="molecule type" value="Genomic_DNA"/>
</dbReference>
<dbReference type="InParanoid" id="K1QGU9"/>
<dbReference type="InterPro" id="IPR004403">
    <property type="entry name" value="Peptide_chain-rel_eRF1/aRF1"/>
</dbReference>
<dbReference type="Pfam" id="PF03465">
    <property type="entry name" value="eRF1_3"/>
    <property type="match status" value="1"/>
</dbReference>
<evidence type="ECO:0000259" key="6">
    <source>
        <dbReference type="SMART" id="SM01194"/>
    </source>
</evidence>
<comment type="subcellular location">
    <subcellularLocation>
        <location evidence="1">Cytoplasm</location>
    </subcellularLocation>
</comment>
<comment type="similarity">
    <text evidence="2">Belongs to the eukaryotic release factor 1 family.</text>
</comment>
<evidence type="ECO:0000256" key="1">
    <source>
        <dbReference type="ARBA" id="ARBA00004496"/>
    </source>
</evidence>
<dbReference type="SUPFAM" id="SSF53137">
    <property type="entry name" value="Translational machinery components"/>
    <property type="match status" value="1"/>
</dbReference>
<reference evidence="7" key="1">
    <citation type="journal article" date="2012" name="Nature">
        <title>The oyster genome reveals stress adaptation and complexity of shell formation.</title>
        <authorList>
            <person name="Zhang G."/>
            <person name="Fang X."/>
            <person name="Guo X."/>
            <person name="Li L."/>
            <person name="Luo R."/>
            <person name="Xu F."/>
            <person name="Yang P."/>
            <person name="Zhang L."/>
            <person name="Wang X."/>
            <person name="Qi H."/>
            <person name="Xiong Z."/>
            <person name="Que H."/>
            <person name="Xie Y."/>
            <person name="Holland P.W."/>
            <person name="Paps J."/>
            <person name="Zhu Y."/>
            <person name="Wu F."/>
            <person name="Chen Y."/>
            <person name="Wang J."/>
            <person name="Peng C."/>
            <person name="Meng J."/>
            <person name="Yang L."/>
            <person name="Liu J."/>
            <person name="Wen B."/>
            <person name="Zhang N."/>
            <person name="Huang Z."/>
            <person name="Zhu Q."/>
            <person name="Feng Y."/>
            <person name="Mount A."/>
            <person name="Hedgecock D."/>
            <person name="Xu Z."/>
            <person name="Liu Y."/>
            <person name="Domazet-Loso T."/>
            <person name="Du Y."/>
            <person name="Sun X."/>
            <person name="Zhang S."/>
            <person name="Liu B."/>
            <person name="Cheng P."/>
            <person name="Jiang X."/>
            <person name="Li J."/>
            <person name="Fan D."/>
            <person name="Wang W."/>
            <person name="Fu W."/>
            <person name="Wang T."/>
            <person name="Wang B."/>
            <person name="Zhang J."/>
            <person name="Peng Z."/>
            <person name="Li Y."/>
            <person name="Li N."/>
            <person name="Wang J."/>
            <person name="Chen M."/>
            <person name="He Y."/>
            <person name="Tan F."/>
            <person name="Song X."/>
            <person name="Zheng Q."/>
            <person name="Huang R."/>
            <person name="Yang H."/>
            <person name="Du X."/>
            <person name="Chen L."/>
            <person name="Yang M."/>
            <person name="Gaffney P.M."/>
            <person name="Wang S."/>
            <person name="Luo L."/>
            <person name="She Z."/>
            <person name="Ming Y."/>
            <person name="Huang W."/>
            <person name="Zhang S."/>
            <person name="Huang B."/>
            <person name="Zhang Y."/>
            <person name="Qu T."/>
            <person name="Ni P."/>
            <person name="Miao G."/>
            <person name="Wang J."/>
            <person name="Wang Q."/>
            <person name="Steinberg C.E."/>
            <person name="Wang H."/>
            <person name="Li N."/>
            <person name="Qian L."/>
            <person name="Zhang G."/>
            <person name="Li Y."/>
            <person name="Yang H."/>
            <person name="Liu X."/>
            <person name="Wang J."/>
            <person name="Yin Y."/>
            <person name="Wang J."/>
        </authorList>
    </citation>
    <scope>NUCLEOTIDE SEQUENCE [LARGE SCALE GENOMIC DNA]</scope>
    <source>
        <strain evidence="7">05x7-T-G4-1.051#20</strain>
    </source>
</reference>
<dbReference type="InterPro" id="IPR005142">
    <property type="entry name" value="eRF1_3"/>
</dbReference>
<evidence type="ECO:0000256" key="5">
    <source>
        <dbReference type="ARBA" id="ARBA00022917"/>
    </source>
</evidence>
<dbReference type="InterPro" id="IPR005141">
    <property type="entry name" value="eRF1_2"/>
</dbReference>
<dbReference type="PANTHER" id="PTHR10113">
    <property type="entry name" value="PEPTIDE CHAIN RELEASE FACTOR SUBUNIT 1"/>
    <property type="match status" value="1"/>
</dbReference>
<organism evidence="7">
    <name type="scientific">Magallana gigas</name>
    <name type="common">Pacific oyster</name>
    <name type="synonym">Crassostrea gigas</name>
    <dbReference type="NCBI Taxonomy" id="29159"/>
    <lineage>
        <taxon>Eukaryota</taxon>
        <taxon>Metazoa</taxon>
        <taxon>Spiralia</taxon>
        <taxon>Lophotrochozoa</taxon>
        <taxon>Mollusca</taxon>
        <taxon>Bivalvia</taxon>
        <taxon>Autobranchia</taxon>
        <taxon>Pteriomorphia</taxon>
        <taxon>Ostreida</taxon>
        <taxon>Ostreoidea</taxon>
        <taxon>Ostreidae</taxon>
        <taxon>Magallana</taxon>
    </lineage>
</organism>
<dbReference type="Gene3D" id="3.30.1330.30">
    <property type="match status" value="1"/>
</dbReference>
<dbReference type="FunFam" id="3.30.1330.30:FF:000006">
    <property type="entry name" value="Peptide chain release factor subunit 1"/>
    <property type="match status" value="1"/>
</dbReference>
<evidence type="ECO:0000256" key="4">
    <source>
        <dbReference type="ARBA" id="ARBA00022490"/>
    </source>
</evidence>
<sequence>MAEAGRFETATSSSNMDVELWRVKKLIQSLDNARGNGTSMISLIIPQNGQLSIVNKMLTEEMGTAARIKSRVNRQSVQSAISSVQQRLKLYRTDGKGALFATLCGDHKEVLQKISVELPPKHGRGGQSAQRFGRIREEKRHNFLRKVAETAVKVFIENDKINISGLILAGSAQFKVELSQTDLLDPRLQKAIVKIVDINYGGENGFHQAVTLSADVLGNIKFIREKNLLDKYFEEISQDTGKYCFGVEDSMVALEAGAVETLIVWENLDIIRYTLFNQRAESNTVLFLGPEQQKDKTFFIDKETGVEMEIIDEISLVEWLVNNFKSFGSCLEIVTDKTPEGAQFVRGFGGLGGLLRYKMEFLNHGDDLSDLDLKDLDLDDY</sequence>
<dbReference type="InterPro" id="IPR005140">
    <property type="entry name" value="eRF1_Pelota-like_N"/>
</dbReference>
<dbReference type="SMART" id="SM01194">
    <property type="entry name" value="eRF1_1"/>
    <property type="match status" value="1"/>
</dbReference>
<dbReference type="InterPro" id="IPR024049">
    <property type="entry name" value="eRF1_1_sf"/>
</dbReference>
<proteinExistence type="inferred from homology"/>
<dbReference type="GO" id="GO:0005737">
    <property type="term" value="C:cytoplasm"/>
    <property type="evidence" value="ECO:0007669"/>
    <property type="project" value="UniProtKB-SubCell"/>
</dbReference>
<dbReference type="AlphaFoldDB" id="K1QGU9"/>
<protein>
    <recommendedName>
        <fullName evidence="3">Eukaryotic peptide chain release factor subunit 1</fullName>
    </recommendedName>
</protein>